<dbReference type="GeneID" id="65402396"/>
<sequence>MGEKLAKGIIAGGMSGIFLGLFLKIIEVITEVKVYVLLLNVDYIPLLKEFSFPEPLEFLLHLIISVIVAAALFSIIKKYQWTQKQIIFRTIFISFLIGVLLYPTTVLSDRTPELTSVSALSFWLLGHLLYGWILTLFFIKKGPSR</sequence>
<proteinExistence type="predicted"/>
<evidence type="ECO:0000256" key="1">
    <source>
        <dbReference type="SAM" id="Phobius"/>
    </source>
</evidence>
<accession>A0A562K385</accession>
<reference evidence="2 3" key="1">
    <citation type="journal article" date="2015" name="Stand. Genomic Sci.">
        <title>Genomic Encyclopedia of Bacterial and Archaeal Type Strains, Phase III: the genomes of soil and plant-associated and newly described type strains.</title>
        <authorList>
            <person name="Whitman W.B."/>
            <person name="Woyke T."/>
            <person name="Klenk H.P."/>
            <person name="Zhou Y."/>
            <person name="Lilburn T.G."/>
            <person name="Beck B.J."/>
            <person name="De Vos P."/>
            <person name="Vandamme P."/>
            <person name="Eisen J.A."/>
            <person name="Garrity G."/>
            <person name="Hugenholtz P."/>
            <person name="Kyrpides N.C."/>
        </authorList>
    </citation>
    <scope>NUCLEOTIDE SEQUENCE [LARGE SCALE GENOMIC DNA]</scope>
    <source>
        <strain evidence="2 3">CGMCC 1.10115</strain>
    </source>
</reference>
<comment type="caution">
    <text evidence="2">The sequence shown here is derived from an EMBL/GenBank/DDBJ whole genome shotgun (WGS) entry which is preliminary data.</text>
</comment>
<dbReference type="OrthoDB" id="1443299at2"/>
<evidence type="ECO:0008006" key="4">
    <source>
        <dbReference type="Google" id="ProtNLM"/>
    </source>
</evidence>
<dbReference type="AlphaFoldDB" id="A0A562K385"/>
<protein>
    <recommendedName>
        <fullName evidence="4">Membrane protein YqhR</fullName>
    </recommendedName>
</protein>
<feature type="transmembrane region" description="Helical" evidence="1">
    <location>
        <begin position="12"/>
        <end position="38"/>
    </location>
</feature>
<feature type="transmembrane region" description="Helical" evidence="1">
    <location>
        <begin position="88"/>
        <end position="108"/>
    </location>
</feature>
<organism evidence="2 3">
    <name type="scientific">Cytobacillus oceanisediminis</name>
    <dbReference type="NCBI Taxonomy" id="665099"/>
    <lineage>
        <taxon>Bacteria</taxon>
        <taxon>Bacillati</taxon>
        <taxon>Bacillota</taxon>
        <taxon>Bacilli</taxon>
        <taxon>Bacillales</taxon>
        <taxon>Bacillaceae</taxon>
        <taxon>Cytobacillus</taxon>
    </lineage>
</organism>
<keyword evidence="3" id="KW-1185">Reference proteome</keyword>
<feature type="transmembrane region" description="Helical" evidence="1">
    <location>
        <begin position="120"/>
        <end position="139"/>
    </location>
</feature>
<dbReference type="Proteomes" id="UP000318667">
    <property type="component" value="Unassembled WGS sequence"/>
</dbReference>
<name>A0A562K385_9BACI</name>
<evidence type="ECO:0000313" key="3">
    <source>
        <dbReference type="Proteomes" id="UP000318667"/>
    </source>
</evidence>
<keyword evidence="1" id="KW-0472">Membrane</keyword>
<feature type="transmembrane region" description="Helical" evidence="1">
    <location>
        <begin position="58"/>
        <end position="76"/>
    </location>
</feature>
<dbReference type="RefSeq" id="WP_144540837.1">
    <property type="nucleotide sequence ID" value="NZ_CBCSDC010000004.1"/>
</dbReference>
<keyword evidence="1" id="KW-0812">Transmembrane</keyword>
<gene>
    <name evidence="2" type="ORF">IQ19_01146</name>
</gene>
<evidence type="ECO:0000313" key="2">
    <source>
        <dbReference type="EMBL" id="TWH89891.1"/>
    </source>
</evidence>
<dbReference type="EMBL" id="VLKI01000002">
    <property type="protein sequence ID" value="TWH89891.1"/>
    <property type="molecule type" value="Genomic_DNA"/>
</dbReference>
<keyword evidence="1" id="KW-1133">Transmembrane helix</keyword>